<keyword evidence="3" id="KW-0479">Metal-binding</keyword>
<dbReference type="InterPro" id="IPR029052">
    <property type="entry name" value="Metallo-depent_PP-like"/>
</dbReference>
<evidence type="ECO:0000256" key="6">
    <source>
        <dbReference type="ARBA" id="ARBA00023211"/>
    </source>
</evidence>
<dbReference type="GO" id="GO:0016787">
    <property type="term" value="F:hydrolase activity"/>
    <property type="evidence" value="ECO:0007669"/>
    <property type="project" value="UniProtKB-KW"/>
</dbReference>
<dbReference type="RefSeq" id="WP_281999974.1">
    <property type="nucleotide sequence ID" value="NZ_AP027151.1"/>
</dbReference>
<gene>
    <name evidence="8" type="primary">lpxH</name>
    <name evidence="8" type="ORF">GURASL_27760</name>
</gene>
<evidence type="ECO:0000256" key="4">
    <source>
        <dbReference type="ARBA" id="ARBA00022801"/>
    </source>
</evidence>
<dbReference type="EMBL" id="AP027151">
    <property type="protein sequence ID" value="BDV43853.1"/>
    <property type="molecule type" value="Genomic_DNA"/>
</dbReference>
<accession>A0ABM8ENJ3</accession>
<evidence type="ECO:0000256" key="5">
    <source>
        <dbReference type="ARBA" id="ARBA00023136"/>
    </source>
</evidence>
<feature type="domain" description="Calcineurin-like phosphoesterase" evidence="7">
    <location>
        <begin position="1"/>
        <end position="200"/>
    </location>
</feature>
<reference evidence="8 9" key="1">
    <citation type="submission" date="2022-12" db="EMBL/GenBank/DDBJ databases">
        <title>Polyphasic characterization of Geotalea uranireducens NIT-SL11 newly isolated from a complex of sewage sludge and microbially reduced graphene oxide.</title>
        <authorList>
            <person name="Xie L."/>
            <person name="Yoshida N."/>
            <person name="Meng L."/>
        </authorList>
    </citation>
    <scope>NUCLEOTIDE SEQUENCE [LARGE SCALE GENOMIC DNA]</scope>
    <source>
        <strain evidence="8 9">NIT-SL11</strain>
    </source>
</reference>
<keyword evidence="5" id="KW-0472">Membrane</keyword>
<proteinExistence type="predicted"/>
<dbReference type="SUPFAM" id="SSF56300">
    <property type="entry name" value="Metallo-dependent phosphatases"/>
    <property type="match status" value="1"/>
</dbReference>
<evidence type="ECO:0000313" key="9">
    <source>
        <dbReference type="Proteomes" id="UP001317705"/>
    </source>
</evidence>
<protein>
    <submittedName>
        <fullName evidence="8">UDP-2,3-diacylglucosamine hydrolase</fullName>
    </submittedName>
</protein>
<organism evidence="8 9">
    <name type="scientific">Geotalea uraniireducens</name>
    <dbReference type="NCBI Taxonomy" id="351604"/>
    <lineage>
        <taxon>Bacteria</taxon>
        <taxon>Pseudomonadati</taxon>
        <taxon>Thermodesulfobacteriota</taxon>
        <taxon>Desulfuromonadia</taxon>
        <taxon>Geobacterales</taxon>
        <taxon>Geobacteraceae</taxon>
        <taxon>Geotalea</taxon>
    </lineage>
</organism>
<evidence type="ECO:0000313" key="8">
    <source>
        <dbReference type="EMBL" id="BDV43853.1"/>
    </source>
</evidence>
<dbReference type="PANTHER" id="PTHR34990:SF1">
    <property type="entry name" value="UDP-2,3-DIACYLGLUCOSAMINE HYDROLASE"/>
    <property type="match status" value="1"/>
</dbReference>
<dbReference type="Gene3D" id="3.60.21.10">
    <property type="match status" value="1"/>
</dbReference>
<keyword evidence="6" id="KW-0464">Manganese</keyword>
<dbReference type="NCBIfam" id="NF003743">
    <property type="entry name" value="PRK05340.1"/>
    <property type="match status" value="1"/>
</dbReference>
<dbReference type="CDD" id="cd07398">
    <property type="entry name" value="MPP_YbbF-LpxH"/>
    <property type="match status" value="1"/>
</dbReference>
<sequence length="250" mass="28992">MHAIFIADAHLRRKDDENYRLLLEFLAGLRGSIDILYILGDLFEFWIGYERTPYPHYLPVLEKLQELRESGIEIVYFEGNHDFHLGPDFTGRLGVRVYPEPATVVLDGRRVHLCHGDEVNRRDYPYRLLRSVLHGRLIRALTRVVPPAVAAEIAERMGRKSKQNHQRRQHKWDYAALLRAYAAERFAEGCDVVISGHFHLPLIEGDGGHTLLCLGDWLTHYTYGEWRDGVLTLRSYREECRAGDRSNSAR</sequence>
<keyword evidence="4 8" id="KW-0378">Hydrolase</keyword>
<evidence type="ECO:0000256" key="1">
    <source>
        <dbReference type="ARBA" id="ARBA00022475"/>
    </source>
</evidence>
<dbReference type="Pfam" id="PF00149">
    <property type="entry name" value="Metallophos"/>
    <property type="match status" value="1"/>
</dbReference>
<dbReference type="InterPro" id="IPR004843">
    <property type="entry name" value="Calcineurin-like_PHP"/>
</dbReference>
<dbReference type="InterPro" id="IPR043461">
    <property type="entry name" value="LpxH-like"/>
</dbReference>
<name>A0ABM8ENJ3_9BACT</name>
<dbReference type="PANTHER" id="PTHR34990">
    <property type="entry name" value="UDP-2,3-DIACYLGLUCOSAMINE HYDROLASE-RELATED"/>
    <property type="match status" value="1"/>
</dbReference>
<dbReference type="Proteomes" id="UP001317705">
    <property type="component" value="Chromosome"/>
</dbReference>
<keyword evidence="1" id="KW-1003">Cell membrane</keyword>
<keyword evidence="2" id="KW-0997">Cell inner membrane</keyword>
<evidence type="ECO:0000256" key="2">
    <source>
        <dbReference type="ARBA" id="ARBA00022519"/>
    </source>
</evidence>
<evidence type="ECO:0000256" key="3">
    <source>
        <dbReference type="ARBA" id="ARBA00022723"/>
    </source>
</evidence>
<evidence type="ECO:0000259" key="7">
    <source>
        <dbReference type="Pfam" id="PF00149"/>
    </source>
</evidence>
<keyword evidence="9" id="KW-1185">Reference proteome</keyword>